<feature type="transmembrane region" description="Helical" evidence="8">
    <location>
        <begin position="109"/>
        <end position="127"/>
    </location>
</feature>
<proteinExistence type="inferred from homology"/>
<keyword evidence="11" id="KW-1185">Reference proteome</keyword>
<name>A0A1G6DKP3_9BACT</name>
<feature type="transmembrane region" description="Helical" evidence="8">
    <location>
        <begin position="442"/>
        <end position="463"/>
    </location>
</feature>
<keyword evidence="4 7" id="KW-0812">Transmembrane</keyword>
<feature type="transmembrane region" description="Helical" evidence="8">
    <location>
        <begin position="74"/>
        <end position="97"/>
    </location>
</feature>
<feature type="transmembrane region" description="Helical" evidence="8">
    <location>
        <begin position="238"/>
        <end position="259"/>
    </location>
</feature>
<feature type="transmembrane region" description="Helical" evidence="8">
    <location>
        <begin position="133"/>
        <end position="150"/>
    </location>
</feature>
<feature type="transmembrane region" description="Helical" evidence="8">
    <location>
        <begin position="162"/>
        <end position="182"/>
    </location>
</feature>
<reference evidence="10 11" key="1">
    <citation type="submission" date="2016-10" db="EMBL/GenBank/DDBJ databases">
        <authorList>
            <person name="de Groot N.N."/>
        </authorList>
    </citation>
    <scope>NUCLEOTIDE SEQUENCE [LARGE SCALE GENOMIC DNA]</scope>
    <source>
        <strain evidence="10 11">ASO4-2</strain>
    </source>
</reference>
<evidence type="ECO:0000256" key="3">
    <source>
        <dbReference type="ARBA" id="ARBA00022475"/>
    </source>
</evidence>
<dbReference type="OrthoDB" id="9805769at2"/>
<feature type="transmembrane region" description="Helical" evidence="8">
    <location>
        <begin position="202"/>
        <end position="226"/>
    </location>
</feature>
<dbReference type="GO" id="GO:0005886">
    <property type="term" value="C:plasma membrane"/>
    <property type="evidence" value="ECO:0007669"/>
    <property type="project" value="UniProtKB-SubCell"/>
</dbReference>
<evidence type="ECO:0000256" key="8">
    <source>
        <dbReference type="SAM" id="Phobius"/>
    </source>
</evidence>
<dbReference type="Proteomes" id="UP000198771">
    <property type="component" value="Unassembled WGS sequence"/>
</dbReference>
<evidence type="ECO:0000259" key="9">
    <source>
        <dbReference type="Pfam" id="PF00361"/>
    </source>
</evidence>
<organism evidence="10 11">
    <name type="scientific">Desulfonatronum thiosulfatophilum</name>
    <dbReference type="NCBI Taxonomy" id="617002"/>
    <lineage>
        <taxon>Bacteria</taxon>
        <taxon>Pseudomonadati</taxon>
        <taxon>Thermodesulfobacteriota</taxon>
        <taxon>Desulfovibrionia</taxon>
        <taxon>Desulfovibrionales</taxon>
        <taxon>Desulfonatronaceae</taxon>
        <taxon>Desulfonatronum</taxon>
    </lineage>
</organism>
<evidence type="ECO:0000313" key="10">
    <source>
        <dbReference type="EMBL" id="SDB45659.1"/>
    </source>
</evidence>
<sequence>MNTAMVAVFMIPFSGAALAFVAGRRAQVLGLITALATTIAVVVLTIHVLEDGAQIYLLGGWSTPLGINLNCDGLALLMLSLTAAVSLPTSIYAALYFANTPNSPHEAAFFWPLWLFLWGGLNCLFLSGDIFNVYLLLELTLLASVALAALKSTHEALIASYRYLIAATAAALFYLLGVTLLYSEHSTLDFIGLAAAEPDGYLGMLALALLIGGLSLKSALFPLHFWLPPAHSTAPTPVSAVLSALVVKAGFYVILRIWFEIYQLSIPDMGSQLMALLGSVAVVWGSWQALRQKRLKMLIAYSTVAQMGYLFLVFPMAAGAGEESISVAVYQVISHGLSKAAMFLAAGVLMQSMDSDLLRDHRGAARSVPFAVAALVISGAGLAGIAPGGGAKGKMISMALEHGQWWWAAVIGAGMLLAAAYTFVAVRNAFGGTGRKRRGSSGLWYMGATALVMALAGMAASFVSGEIQGVLAIRVGG</sequence>
<evidence type="ECO:0000256" key="7">
    <source>
        <dbReference type="RuleBase" id="RU000320"/>
    </source>
</evidence>
<protein>
    <submittedName>
        <fullName evidence="10">Formate hydrogenlyase subunit 3/Multisubunit Na+/H+ antiporter, MnhD subunit</fullName>
    </submittedName>
</protein>
<comment type="subcellular location">
    <subcellularLocation>
        <location evidence="1">Cell membrane</location>
        <topology evidence="1">Multi-pass membrane protein</topology>
    </subcellularLocation>
    <subcellularLocation>
        <location evidence="7">Membrane</location>
        <topology evidence="7">Multi-pass membrane protein</topology>
    </subcellularLocation>
</comment>
<evidence type="ECO:0000256" key="5">
    <source>
        <dbReference type="ARBA" id="ARBA00022989"/>
    </source>
</evidence>
<evidence type="ECO:0000256" key="6">
    <source>
        <dbReference type="ARBA" id="ARBA00023136"/>
    </source>
</evidence>
<feature type="domain" description="NADH:quinone oxidoreductase/Mrp antiporter transmembrane" evidence="9">
    <location>
        <begin position="127"/>
        <end position="411"/>
    </location>
</feature>
<dbReference type="InterPro" id="IPR050586">
    <property type="entry name" value="CPA3_Na-H_Antiporter_D"/>
</dbReference>
<dbReference type="PANTHER" id="PTHR42703">
    <property type="entry name" value="NADH DEHYDROGENASE"/>
    <property type="match status" value="1"/>
</dbReference>
<feature type="transmembrane region" description="Helical" evidence="8">
    <location>
        <begin position="271"/>
        <end position="290"/>
    </location>
</feature>
<comment type="similarity">
    <text evidence="2">Belongs to the CPA3 antiporters (TC 2.A.63) subunit D family.</text>
</comment>
<feature type="transmembrane region" description="Helical" evidence="8">
    <location>
        <begin position="329"/>
        <end position="351"/>
    </location>
</feature>
<feature type="transmembrane region" description="Helical" evidence="8">
    <location>
        <begin position="29"/>
        <end position="49"/>
    </location>
</feature>
<dbReference type="InterPro" id="IPR003918">
    <property type="entry name" value="NADH_UbQ_OxRdtase"/>
</dbReference>
<evidence type="ECO:0000256" key="2">
    <source>
        <dbReference type="ARBA" id="ARBA00005346"/>
    </source>
</evidence>
<dbReference type="InterPro" id="IPR001750">
    <property type="entry name" value="ND/Mrp_TM"/>
</dbReference>
<dbReference type="AlphaFoldDB" id="A0A1G6DKP3"/>
<dbReference type="GO" id="GO:0042773">
    <property type="term" value="P:ATP synthesis coupled electron transport"/>
    <property type="evidence" value="ECO:0007669"/>
    <property type="project" value="InterPro"/>
</dbReference>
<feature type="transmembrane region" description="Helical" evidence="8">
    <location>
        <begin position="405"/>
        <end position="430"/>
    </location>
</feature>
<dbReference type="PRINTS" id="PR01437">
    <property type="entry name" value="NUOXDRDTASE4"/>
</dbReference>
<dbReference type="GO" id="GO:0016829">
    <property type="term" value="F:lyase activity"/>
    <property type="evidence" value="ECO:0007669"/>
    <property type="project" value="UniProtKB-KW"/>
</dbReference>
<feature type="transmembrane region" description="Helical" evidence="8">
    <location>
        <begin position="363"/>
        <end position="385"/>
    </location>
</feature>
<gene>
    <name evidence="10" type="ORF">SAMN05660653_02229</name>
</gene>
<keyword evidence="3" id="KW-1003">Cell membrane</keyword>
<evidence type="ECO:0000256" key="4">
    <source>
        <dbReference type="ARBA" id="ARBA00022692"/>
    </source>
</evidence>
<keyword evidence="5 8" id="KW-1133">Transmembrane helix</keyword>
<dbReference type="Pfam" id="PF00361">
    <property type="entry name" value="Proton_antipo_M"/>
    <property type="match status" value="1"/>
</dbReference>
<feature type="transmembrane region" description="Helical" evidence="8">
    <location>
        <begin position="297"/>
        <end position="317"/>
    </location>
</feature>
<dbReference type="RefSeq" id="WP_092121506.1">
    <property type="nucleotide sequence ID" value="NZ_FMXO01000012.1"/>
</dbReference>
<dbReference type="PANTHER" id="PTHR42703:SF1">
    <property type="entry name" value="NA(+)_H(+) ANTIPORTER SUBUNIT D1"/>
    <property type="match status" value="1"/>
</dbReference>
<dbReference type="GO" id="GO:0008137">
    <property type="term" value="F:NADH dehydrogenase (ubiquinone) activity"/>
    <property type="evidence" value="ECO:0007669"/>
    <property type="project" value="InterPro"/>
</dbReference>
<accession>A0A1G6DKP3</accession>
<feature type="transmembrane region" description="Helical" evidence="8">
    <location>
        <begin position="6"/>
        <end position="22"/>
    </location>
</feature>
<dbReference type="EMBL" id="FMXO01000012">
    <property type="protein sequence ID" value="SDB45659.1"/>
    <property type="molecule type" value="Genomic_DNA"/>
</dbReference>
<dbReference type="STRING" id="617002.SAMN05660653_02229"/>
<keyword evidence="10" id="KW-0456">Lyase</keyword>
<keyword evidence="6 8" id="KW-0472">Membrane</keyword>
<evidence type="ECO:0000256" key="1">
    <source>
        <dbReference type="ARBA" id="ARBA00004651"/>
    </source>
</evidence>
<evidence type="ECO:0000313" key="11">
    <source>
        <dbReference type="Proteomes" id="UP000198771"/>
    </source>
</evidence>